<dbReference type="RefSeq" id="WP_160561920.1">
    <property type="nucleotide sequence ID" value="NZ_QZDT01000057.1"/>
</dbReference>
<dbReference type="GO" id="GO:0010181">
    <property type="term" value="F:FMN binding"/>
    <property type="evidence" value="ECO:0007669"/>
    <property type="project" value="InterPro"/>
</dbReference>
<feature type="domain" description="FMN-binding" evidence="2">
    <location>
        <begin position="61"/>
        <end position="127"/>
    </location>
</feature>
<evidence type="ECO:0000256" key="1">
    <source>
        <dbReference type="SAM" id="Phobius"/>
    </source>
</evidence>
<accession>A0A9X5GUD8</accession>
<dbReference type="SMART" id="SM00900">
    <property type="entry name" value="FMN_bind"/>
    <property type="match status" value="1"/>
</dbReference>
<organism evidence="3 4">
    <name type="scientific">Parablautia muri</name>
    <dbReference type="NCBI Taxonomy" id="2320879"/>
    <lineage>
        <taxon>Bacteria</taxon>
        <taxon>Bacillati</taxon>
        <taxon>Bacillota</taxon>
        <taxon>Clostridia</taxon>
        <taxon>Lachnospirales</taxon>
        <taxon>Lachnospiraceae</taxon>
        <taxon>Parablautia</taxon>
    </lineage>
</organism>
<dbReference type="Pfam" id="PF04205">
    <property type="entry name" value="FMN_bind"/>
    <property type="match status" value="1"/>
</dbReference>
<evidence type="ECO:0000313" key="3">
    <source>
        <dbReference type="EMBL" id="NBJ94946.1"/>
    </source>
</evidence>
<evidence type="ECO:0000259" key="2">
    <source>
        <dbReference type="SMART" id="SM00900"/>
    </source>
</evidence>
<dbReference type="InterPro" id="IPR007329">
    <property type="entry name" value="FMN-bd"/>
</dbReference>
<evidence type="ECO:0000313" key="4">
    <source>
        <dbReference type="Proteomes" id="UP001154420"/>
    </source>
</evidence>
<dbReference type="AlphaFoldDB" id="A0A9X5GUD8"/>
<protein>
    <submittedName>
        <fullName evidence="3">FMN-binding protein</fullName>
    </submittedName>
</protein>
<reference evidence="3" key="1">
    <citation type="submission" date="2018-09" db="EMBL/GenBank/DDBJ databases">
        <title>Murine metabolic-syndrome-specific gut microbial biobank.</title>
        <authorList>
            <person name="Liu C."/>
        </authorList>
    </citation>
    <scope>NUCLEOTIDE SEQUENCE</scope>
    <source>
        <strain evidence="3">D42-62</strain>
    </source>
</reference>
<keyword evidence="1" id="KW-0472">Membrane</keyword>
<dbReference type="OrthoDB" id="307864at2"/>
<gene>
    <name evidence="3" type="ORF">D5281_20830</name>
</gene>
<keyword evidence="1" id="KW-0812">Transmembrane</keyword>
<dbReference type="Proteomes" id="UP001154420">
    <property type="component" value="Unassembled WGS sequence"/>
</dbReference>
<keyword evidence="1" id="KW-1133">Transmembrane helix</keyword>
<proteinExistence type="predicted"/>
<feature type="transmembrane region" description="Helical" evidence="1">
    <location>
        <begin position="12"/>
        <end position="30"/>
    </location>
</feature>
<comment type="caution">
    <text evidence="3">The sequence shown here is derived from an EMBL/GenBank/DDBJ whole genome shotgun (WGS) entry which is preliminary data.</text>
</comment>
<keyword evidence="4" id="KW-1185">Reference proteome</keyword>
<dbReference type="GO" id="GO:0016020">
    <property type="term" value="C:membrane"/>
    <property type="evidence" value="ECO:0007669"/>
    <property type="project" value="InterPro"/>
</dbReference>
<dbReference type="EMBL" id="QZDT01000057">
    <property type="protein sequence ID" value="NBJ94946.1"/>
    <property type="molecule type" value="Genomic_DNA"/>
</dbReference>
<sequence>MRLKVKRGIPILITVVITLLVGFVLMAFMLRPQVLDIKDVDFNTITDGEYIGICQNKILLAVVKVHVKDHKISDIEILEHKDSYMEQAKQIADDVCFNQSLEVDAISGATLTSKTVLKAIENALTENP</sequence>
<dbReference type="Gene3D" id="3.90.1010.20">
    <property type="match status" value="1"/>
</dbReference>
<name>A0A9X5GUD8_9FIRM</name>